<feature type="binding site" evidence="12">
    <location>
        <position position="285"/>
    </location>
    <ligand>
        <name>K(+)</name>
        <dbReference type="ChEBI" id="CHEBI:29103"/>
    </ligand>
</feature>
<comment type="similarity">
    <text evidence="1">Belongs to the carbohydrate kinase pfkB family.</text>
</comment>
<evidence type="ECO:0000313" key="15">
    <source>
        <dbReference type="EMBL" id="MDQ0206845.1"/>
    </source>
</evidence>
<comment type="pathway">
    <text evidence="13">Carbohydrate metabolism; D-tagatose 6-phosphate degradation; D-glyceraldehyde 3-phosphate and glycerone phosphate from D-tagatose 6-phosphate: step 1/2.</text>
</comment>
<evidence type="ECO:0000256" key="1">
    <source>
        <dbReference type="ARBA" id="ARBA00005380"/>
    </source>
</evidence>
<evidence type="ECO:0000256" key="4">
    <source>
        <dbReference type="ARBA" id="ARBA00022679"/>
    </source>
</evidence>
<comment type="similarity">
    <text evidence="12">Belongs to the carbohydrate kinase PfkB family. Ribokinase subfamily.</text>
</comment>
<dbReference type="SUPFAM" id="SSF53613">
    <property type="entry name" value="Ribokinase-like"/>
    <property type="match status" value="1"/>
</dbReference>
<evidence type="ECO:0000256" key="8">
    <source>
        <dbReference type="ARBA" id="ARBA00022840"/>
    </source>
</evidence>
<feature type="binding site" evidence="12">
    <location>
        <begin position="254"/>
        <end position="255"/>
    </location>
    <ligand>
        <name>ATP</name>
        <dbReference type="ChEBI" id="CHEBI:30616"/>
    </ligand>
</feature>
<comment type="catalytic activity">
    <reaction evidence="13">
        <text>D-tagatofuranose 6-phosphate + ATP = D-tagatofuranose 1,6-bisphosphate + ADP + H(+)</text>
        <dbReference type="Rhea" id="RHEA:12420"/>
        <dbReference type="ChEBI" id="CHEBI:15378"/>
        <dbReference type="ChEBI" id="CHEBI:30616"/>
        <dbReference type="ChEBI" id="CHEBI:58694"/>
        <dbReference type="ChEBI" id="CHEBI:58695"/>
        <dbReference type="ChEBI" id="CHEBI:456216"/>
        <dbReference type="EC" id="2.7.1.144"/>
    </reaction>
</comment>
<dbReference type="GO" id="GO:0004747">
    <property type="term" value="F:ribokinase activity"/>
    <property type="evidence" value="ECO:0007669"/>
    <property type="project" value="UniProtKB-EC"/>
</dbReference>
<dbReference type="InterPro" id="IPR002173">
    <property type="entry name" value="Carboh/pur_kinase_PfkB_CS"/>
</dbReference>
<dbReference type="Proteomes" id="UP001225034">
    <property type="component" value="Unassembled WGS sequence"/>
</dbReference>
<keyword evidence="4 12" id="KW-0808">Transferase</keyword>
<evidence type="ECO:0000256" key="10">
    <source>
        <dbReference type="ARBA" id="ARBA00022958"/>
    </source>
</evidence>
<dbReference type="PIRSF" id="PIRSF000535">
    <property type="entry name" value="1PFK/6PFK/LacC"/>
    <property type="match status" value="1"/>
</dbReference>
<dbReference type="PANTHER" id="PTHR10584:SF166">
    <property type="entry name" value="RIBOKINASE"/>
    <property type="match status" value="1"/>
</dbReference>
<evidence type="ECO:0000313" key="16">
    <source>
        <dbReference type="Proteomes" id="UP001225034"/>
    </source>
</evidence>
<keyword evidence="5 12" id="KW-0479">Metal-binding</keyword>
<dbReference type="CDD" id="cd01174">
    <property type="entry name" value="ribokinase"/>
    <property type="match status" value="1"/>
</dbReference>
<comment type="cofactor">
    <cofactor evidence="12">
        <name>Mg(2+)</name>
        <dbReference type="ChEBI" id="CHEBI:18420"/>
    </cofactor>
    <text evidence="12">Requires a divalent cation, most likely magnesium in vivo, as an electrophilic catalyst to aid phosphoryl group transfer. It is the chelate of the metal and the nucleotide that is the actual substrate.</text>
</comment>
<feature type="binding site" evidence="12">
    <location>
        <begin position="15"/>
        <end position="17"/>
    </location>
    <ligand>
        <name>substrate</name>
    </ligand>
</feature>
<keyword evidence="6 12" id="KW-0547">Nucleotide-binding</keyword>
<keyword evidence="10 12" id="KW-0630">Potassium</keyword>
<evidence type="ECO:0000256" key="13">
    <source>
        <dbReference type="PIRNR" id="PIRNR000535"/>
    </source>
</evidence>
<comment type="pathway">
    <text evidence="12">Carbohydrate metabolism; D-ribose degradation; D-ribose 5-phosphate from beta-D-ribopyranose: step 2/2.</text>
</comment>
<evidence type="ECO:0000256" key="3">
    <source>
        <dbReference type="ARBA" id="ARBA00016943"/>
    </source>
</evidence>
<keyword evidence="11 12" id="KW-0119">Carbohydrate metabolism</keyword>
<comment type="similarity">
    <text evidence="13">Belongs to the carbohydrate kinase PfkB family. LacC subfamily.</text>
</comment>
<evidence type="ECO:0000256" key="5">
    <source>
        <dbReference type="ARBA" id="ARBA00022723"/>
    </source>
</evidence>
<evidence type="ECO:0000256" key="2">
    <source>
        <dbReference type="ARBA" id="ARBA00012035"/>
    </source>
</evidence>
<dbReference type="InterPro" id="IPR029056">
    <property type="entry name" value="Ribokinase-like"/>
</dbReference>
<comment type="activity regulation">
    <text evidence="12">Activated by a monovalent cation that binds near, but not in, the active site. The most likely occupant of the site in vivo is potassium. Ion binding induces a conformational change that may alter substrate affinity.</text>
</comment>
<gene>
    <name evidence="12" type="primary">rbsK</name>
    <name evidence="15" type="ORF">J2S05_001644</name>
</gene>
<dbReference type="PRINTS" id="PR00990">
    <property type="entry name" value="RIBOKINASE"/>
</dbReference>
<comment type="caution">
    <text evidence="15">The sequence shown here is derived from an EMBL/GenBank/DDBJ whole genome shotgun (WGS) entry which is preliminary data.</text>
</comment>
<feature type="binding site" evidence="12">
    <location>
        <position position="189"/>
    </location>
    <ligand>
        <name>ATP</name>
        <dbReference type="ChEBI" id="CHEBI:30616"/>
    </ligand>
</feature>
<dbReference type="HAMAP" id="MF_01987">
    <property type="entry name" value="Ribokinase"/>
    <property type="match status" value="1"/>
</dbReference>
<keyword evidence="7 12" id="KW-0418">Kinase</keyword>
<feature type="domain" description="Carbohydrate kinase PfkB" evidence="14">
    <location>
        <begin position="7"/>
        <end position="297"/>
    </location>
</feature>
<dbReference type="InterPro" id="IPR011611">
    <property type="entry name" value="PfkB_dom"/>
</dbReference>
<dbReference type="InterPro" id="IPR011877">
    <property type="entry name" value="Ribokinase"/>
</dbReference>
<keyword evidence="13" id="KW-0423">Lactose metabolism</keyword>
<dbReference type="Gene3D" id="3.40.1190.20">
    <property type="match status" value="1"/>
</dbReference>
<comment type="subcellular location">
    <subcellularLocation>
        <location evidence="12">Cytoplasm</location>
    </subcellularLocation>
</comment>
<evidence type="ECO:0000256" key="12">
    <source>
        <dbReference type="HAMAP-Rule" id="MF_01987"/>
    </source>
</evidence>
<dbReference type="EC" id="2.7.1.15" evidence="2 12"/>
<dbReference type="PROSITE" id="PS00583">
    <property type="entry name" value="PFKB_KINASES_1"/>
    <property type="match status" value="1"/>
</dbReference>
<feature type="binding site" evidence="12">
    <location>
        <begin position="43"/>
        <end position="47"/>
    </location>
    <ligand>
        <name>substrate</name>
    </ligand>
</feature>
<evidence type="ECO:0000256" key="9">
    <source>
        <dbReference type="ARBA" id="ARBA00022842"/>
    </source>
</evidence>
<comment type="subunit">
    <text evidence="12">Homodimer.</text>
</comment>
<feature type="binding site" evidence="12">
    <location>
        <position position="249"/>
    </location>
    <ligand>
        <name>K(+)</name>
        <dbReference type="ChEBI" id="CHEBI:29103"/>
    </ligand>
</feature>
<comment type="function">
    <text evidence="12">Catalyzes the phosphorylation of ribose at O-5 in a reaction requiring ATP and magnesium. The resulting D-ribose-5-phosphate can then be used either for sythesis of nucleotides, histidine, and tryptophan, or as a component of the pentose phosphate pathway.</text>
</comment>
<feature type="binding site" evidence="12">
    <location>
        <position position="255"/>
    </location>
    <ligand>
        <name>substrate</name>
    </ligand>
</feature>
<feature type="binding site" evidence="12">
    <location>
        <position position="290"/>
    </location>
    <ligand>
        <name>K(+)</name>
        <dbReference type="ChEBI" id="CHEBI:29103"/>
    </ligand>
</feature>
<sequence length="309" mass="32673">MSINQPNVVVIGSINMDMVTKSNRFPKKGETITGQSFHQLPGGKGANQAVAVARLGAKVTMVGAVGDDSTGQAMIKKLNEEQIDTSYVQILKKNTTGMAQITVSEQDNQIIIVPGANHALTREHIDAAKEVIQSADIVVLQLEIPLDIVEYAAELASAVGGKVILNPAPAPSAPLSKKLLQNISYVTPNETELAEMTGQTNVELGMNELLLNESVPTVIVTLGSEGVGFKQKEDLLTRYVKGQHVEVLDTTGAGDTFNGALSYCLAQGIELAQSIEFANAAAGLSVTKFGAQSGMPTLTEVKETMANQK</sequence>
<feature type="binding site" evidence="12">
    <location>
        <position position="288"/>
    </location>
    <ligand>
        <name>K(+)</name>
        <dbReference type="ChEBI" id="CHEBI:29103"/>
    </ligand>
</feature>
<organism evidence="15 16">
    <name type="scientific">Alkalicoccobacillus murimartini</name>
    <dbReference type="NCBI Taxonomy" id="171685"/>
    <lineage>
        <taxon>Bacteria</taxon>
        <taxon>Bacillati</taxon>
        <taxon>Bacillota</taxon>
        <taxon>Bacilli</taxon>
        <taxon>Bacillales</taxon>
        <taxon>Bacillaceae</taxon>
        <taxon>Alkalicoccobacillus</taxon>
    </lineage>
</organism>
<keyword evidence="16" id="KW-1185">Reference proteome</keyword>
<dbReference type="PROSITE" id="PS00584">
    <property type="entry name" value="PFKB_KINASES_2"/>
    <property type="match status" value="1"/>
</dbReference>
<comment type="catalytic activity">
    <reaction evidence="12">
        <text>D-ribose + ATP = D-ribose 5-phosphate + ADP + H(+)</text>
        <dbReference type="Rhea" id="RHEA:13697"/>
        <dbReference type="ChEBI" id="CHEBI:15378"/>
        <dbReference type="ChEBI" id="CHEBI:30616"/>
        <dbReference type="ChEBI" id="CHEBI:47013"/>
        <dbReference type="ChEBI" id="CHEBI:78346"/>
        <dbReference type="ChEBI" id="CHEBI:456216"/>
        <dbReference type="EC" id="2.7.1.15"/>
    </reaction>
</comment>
<name>A0ABT9YG59_9BACI</name>
<feature type="binding site" evidence="12">
    <location>
        <begin position="221"/>
        <end position="226"/>
    </location>
    <ligand>
        <name>ATP</name>
        <dbReference type="ChEBI" id="CHEBI:30616"/>
    </ligand>
</feature>
<keyword evidence="12" id="KW-0963">Cytoplasm</keyword>
<protein>
    <recommendedName>
        <fullName evidence="3 12">Ribokinase</fullName>
        <shortName evidence="12">RK</shortName>
        <ecNumber evidence="2 12">2.7.1.15</ecNumber>
    </recommendedName>
</protein>
<dbReference type="PANTHER" id="PTHR10584">
    <property type="entry name" value="SUGAR KINASE"/>
    <property type="match status" value="1"/>
</dbReference>
<feature type="binding site" evidence="12">
    <location>
        <position position="143"/>
    </location>
    <ligand>
        <name>substrate</name>
    </ligand>
</feature>
<dbReference type="NCBIfam" id="TIGR02152">
    <property type="entry name" value="D_ribokin_bact"/>
    <property type="match status" value="1"/>
</dbReference>
<dbReference type="InterPro" id="IPR002139">
    <property type="entry name" value="Ribo/fructo_kinase"/>
</dbReference>
<accession>A0ABT9YG59</accession>
<feature type="binding site" evidence="12">
    <location>
        <position position="279"/>
    </location>
    <ligand>
        <name>ATP</name>
        <dbReference type="ChEBI" id="CHEBI:30616"/>
    </ligand>
</feature>
<comment type="caution">
    <text evidence="12">Lacks conserved residue(s) required for the propagation of feature annotation.</text>
</comment>
<dbReference type="Pfam" id="PF00294">
    <property type="entry name" value="PfkB"/>
    <property type="match status" value="1"/>
</dbReference>
<proteinExistence type="inferred from homology"/>
<keyword evidence="9 12" id="KW-0460">Magnesium</keyword>
<feature type="active site" description="Proton acceptor" evidence="12">
    <location>
        <position position="255"/>
    </location>
</feature>
<evidence type="ECO:0000259" key="14">
    <source>
        <dbReference type="Pfam" id="PF00294"/>
    </source>
</evidence>
<feature type="binding site" evidence="12">
    <location>
        <position position="251"/>
    </location>
    <ligand>
        <name>K(+)</name>
        <dbReference type="ChEBI" id="CHEBI:29103"/>
    </ligand>
</feature>
<reference evidence="15 16" key="1">
    <citation type="submission" date="2023-07" db="EMBL/GenBank/DDBJ databases">
        <title>Genomic Encyclopedia of Type Strains, Phase IV (KMG-IV): sequencing the most valuable type-strain genomes for metagenomic binning, comparative biology and taxonomic classification.</title>
        <authorList>
            <person name="Goeker M."/>
        </authorList>
    </citation>
    <scope>NUCLEOTIDE SEQUENCE [LARGE SCALE GENOMIC DNA]</scope>
    <source>
        <strain evidence="15 16">DSM 19154</strain>
    </source>
</reference>
<evidence type="ECO:0000256" key="7">
    <source>
        <dbReference type="ARBA" id="ARBA00022777"/>
    </source>
</evidence>
<dbReference type="EMBL" id="JAUSUA010000002">
    <property type="protein sequence ID" value="MDQ0206845.1"/>
    <property type="molecule type" value="Genomic_DNA"/>
</dbReference>
<keyword evidence="8 12" id="KW-0067">ATP-binding</keyword>
<dbReference type="InterPro" id="IPR017583">
    <property type="entry name" value="Tagatose/fructose_Pkinase"/>
</dbReference>
<evidence type="ECO:0000256" key="6">
    <source>
        <dbReference type="ARBA" id="ARBA00022741"/>
    </source>
</evidence>
<evidence type="ECO:0000256" key="11">
    <source>
        <dbReference type="ARBA" id="ARBA00023277"/>
    </source>
</evidence>